<organism evidence="2 3">
    <name type="scientific">Rattus norvegicus</name>
    <name type="common">Rat</name>
    <dbReference type="NCBI Taxonomy" id="10116"/>
    <lineage>
        <taxon>Eukaryota</taxon>
        <taxon>Metazoa</taxon>
        <taxon>Chordata</taxon>
        <taxon>Craniata</taxon>
        <taxon>Vertebrata</taxon>
        <taxon>Euteleostomi</taxon>
        <taxon>Mammalia</taxon>
        <taxon>Eutheria</taxon>
        <taxon>Euarchontoglires</taxon>
        <taxon>Glires</taxon>
        <taxon>Rodentia</taxon>
        <taxon>Myomorpha</taxon>
        <taxon>Muroidea</taxon>
        <taxon>Muridae</taxon>
        <taxon>Murinae</taxon>
        <taxon>Rattus</taxon>
    </lineage>
</organism>
<dbReference type="EMBL" id="CH474067">
    <property type="protein sequence ID" value="EDL75099.1"/>
    <property type="molecule type" value="Genomic_DNA"/>
</dbReference>
<gene>
    <name evidence="2" type="ORF">rCG_39192</name>
</gene>
<accession>A6KMG9</accession>
<proteinExistence type="predicted"/>
<protein>
    <submittedName>
        <fullName evidence="2">RCG39192</fullName>
    </submittedName>
</protein>
<sequence>MCVPLIYNHQRKQNCKSHPQIFLIGDACNKQTRHEFPGTGRSPHSFGPCQLLAPLGLQGVMGWFHEVSLAASRRPAHTGSGGPSEMLAPQWYSLGETQATTPTPCSGLLEACWLPCSNLDCSVGEQGLNYQQPEKQRPPEHALQLASTKGPGVAISSSNMTQGGGSNNL</sequence>
<reference evidence="2 3" key="1">
    <citation type="submission" date="2005-09" db="EMBL/GenBank/DDBJ databases">
        <authorList>
            <person name="Mural R.J."/>
            <person name="Li P.W."/>
            <person name="Adams M.D."/>
            <person name="Amanatides P.G."/>
            <person name="Baden-Tillson H."/>
            <person name="Barnstead M."/>
            <person name="Chin S.H."/>
            <person name="Dew I."/>
            <person name="Evans C.A."/>
            <person name="Ferriera S."/>
            <person name="Flanigan M."/>
            <person name="Fosler C."/>
            <person name="Glodek A."/>
            <person name="Gu Z."/>
            <person name="Holt R.A."/>
            <person name="Jennings D."/>
            <person name="Kraft C.L."/>
            <person name="Lu F."/>
            <person name="Nguyen T."/>
            <person name="Nusskern D.R."/>
            <person name="Pfannkoch C.M."/>
            <person name="Sitter C."/>
            <person name="Sutton G.G."/>
            <person name="Venter J.C."/>
            <person name="Wang Z."/>
            <person name="Woodage T."/>
            <person name="Zheng X.H."/>
            <person name="Zhong F."/>
        </authorList>
    </citation>
    <scope>NUCLEOTIDE SEQUENCE [LARGE SCALE GENOMIC DNA]</scope>
    <source>
        <strain>BN</strain>
        <strain evidence="3">Sprague-Dawley</strain>
    </source>
</reference>
<evidence type="ECO:0000313" key="3">
    <source>
        <dbReference type="Proteomes" id="UP000234681"/>
    </source>
</evidence>
<name>A6KMG9_RAT</name>
<dbReference type="Proteomes" id="UP000234681">
    <property type="component" value="Chromosome 16"/>
</dbReference>
<evidence type="ECO:0000313" key="2">
    <source>
        <dbReference type="EMBL" id="EDL75099.1"/>
    </source>
</evidence>
<evidence type="ECO:0000256" key="1">
    <source>
        <dbReference type="SAM" id="MobiDB-lite"/>
    </source>
</evidence>
<feature type="region of interest" description="Disordered" evidence="1">
    <location>
        <begin position="147"/>
        <end position="169"/>
    </location>
</feature>
<dbReference type="AlphaFoldDB" id="A6KMG9"/>